<dbReference type="PANTHER" id="PTHR14226">
    <property type="entry name" value="NEUROPATHY TARGET ESTERASE/SWISS CHEESE D.MELANOGASTER"/>
    <property type="match status" value="1"/>
</dbReference>
<keyword evidence="3" id="KW-1185">Reference proteome</keyword>
<accession>A0A0K0XUL4</accession>
<dbReference type="KEGG" id="wma:WM2015_975"/>
<proteinExistence type="predicted"/>
<feature type="short sequence motif" description="GXSXG" evidence="1">
    <location>
        <begin position="63"/>
        <end position="67"/>
    </location>
</feature>
<keyword evidence="1" id="KW-0378">Hydrolase</keyword>
<evidence type="ECO:0000313" key="3">
    <source>
        <dbReference type="Proteomes" id="UP000066624"/>
    </source>
</evidence>
<gene>
    <name evidence="2" type="ORF">WM2015_975</name>
</gene>
<dbReference type="PANTHER" id="PTHR14226:SF76">
    <property type="entry name" value="NTE FAMILY PROTEIN RSSA"/>
    <property type="match status" value="1"/>
</dbReference>
<evidence type="ECO:0000256" key="1">
    <source>
        <dbReference type="PROSITE-ProRule" id="PRU01161"/>
    </source>
</evidence>
<keyword evidence="1" id="KW-0442">Lipid degradation</keyword>
<dbReference type="RefSeq" id="WP_049726981.1">
    <property type="nucleotide sequence ID" value="NZ_CP012154.1"/>
</dbReference>
<feature type="short sequence motif" description="DGA/G" evidence="1">
    <location>
        <begin position="195"/>
        <end position="197"/>
    </location>
</feature>
<comment type="caution">
    <text evidence="1">Lacks conserved residue(s) required for the propagation of feature annotation.</text>
</comment>
<dbReference type="Gene3D" id="3.40.1090.10">
    <property type="entry name" value="Cytosolic phospholipase A2 catalytic domain"/>
    <property type="match status" value="2"/>
</dbReference>
<dbReference type="SUPFAM" id="SSF52151">
    <property type="entry name" value="FabD/lysophospholipase-like"/>
    <property type="match status" value="1"/>
</dbReference>
<feature type="active site" description="Proton acceptor" evidence="1">
    <location>
        <position position="195"/>
    </location>
</feature>
<sequence length="309" mass="32826">MIPRLALSALLAFGLQLAVANEAASDDPRIGLALGSGGAAGLAHIAILRVFDEQGIRPVRIAGTSIGAIIGGLYAAGLSADEIEALFAEFGGSGLELIGNLASGENGVHLSDLLDLDLDDGGVVDPAAFLDYLRSKVDARRFSDLEIPMLMVATSYYEGKPVVIDEGDLFEAMRASMAVPGLFPPVERAGQVLVDGGISDPLPWGLLGDDLDYRIAVDVSGQRERPADGELPANELLFKTFELMQQSIIRARREADPPDLLLRPETEGIRLLHFHRVDEIIEQAGPAADRLTEFLTTHSSSSSSSSSQP</sequence>
<dbReference type="InterPro" id="IPR050301">
    <property type="entry name" value="NTE"/>
</dbReference>
<dbReference type="STRING" id="1579979.WM2015_975"/>
<protein>
    <submittedName>
        <fullName evidence="2">Patatin</fullName>
    </submittedName>
</protein>
<dbReference type="GO" id="GO:0016787">
    <property type="term" value="F:hydrolase activity"/>
    <property type="evidence" value="ECO:0007669"/>
    <property type="project" value="UniProtKB-UniRule"/>
</dbReference>
<organism evidence="2 3">
    <name type="scientific">Wenzhouxiangella marina</name>
    <dbReference type="NCBI Taxonomy" id="1579979"/>
    <lineage>
        <taxon>Bacteria</taxon>
        <taxon>Pseudomonadati</taxon>
        <taxon>Pseudomonadota</taxon>
        <taxon>Gammaproteobacteria</taxon>
        <taxon>Chromatiales</taxon>
        <taxon>Wenzhouxiangellaceae</taxon>
        <taxon>Wenzhouxiangella</taxon>
    </lineage>
</organism>
<evidence type="ECO:0000313" key="2">
    <source>
        <dbReference type="EMBL" id="AKS41355.1"/>
    </source>
</evidence>
<dbReference type="Pfam" id="PF01734">
    <property type="entry name" value="Patatin"/>
    <property type="match status" value="1"/>
</dbReference>
<dbReference type="Proteomes" id="UP000066624">
    <property type="component" value="Chromosome"/>
</dbReference>
<dbReference type="GO" id="GO:0016042">
    <property type="term" value="P:lipid catabolic process"/>
    <property type="evidence" value="ECO:0007669"/>
    <property type="project" value="UniProtKB-UniRule"/>
</dbReference>
<dbReference type="PATRIC" id="fig|1579979.3.peg.999"/>
<reference evidence="3" key="1">
    <citation type="submission" date="2015-07" db="EMBL/GenBank/DDBJ databases">
        <authorList>
            <person name="Kim K.M."/>
        </authorList>
    </citation>
    <scope>NUCLEOTIDE SEQUENCE [LARGE SCALE GENOMIC DNA]</scope>
    <source>
        <strain evidence="3">KCTC 42284</strain>
    </source>
</reference>
<feature type="active site" description="Nucleophile" evidence="1">
    <location>
        <position position="65"/>
    </location>
</feature>
<dbReference type="InterPro" id="IPR002641">
    <property type="entry name" value="PNPLA_dom"/>
</dbReference>
<dbReference type="AlphaFoldDB" id="A0A0K0XUL4"/>
<dbReference type="InterPro" id="IPR016035">
    <property type="entry name" value="Acyl_Trfase/lysoPLipase"/>
</dbReference>
<name>A0A0K0XUL4_9GAMM</name>
<keyword evidence="1" id="KW-0443">Lipid metabolism</keyword>
<dbReference type="EMBL" id="CP012154">
    <property type="protein sequence ID" value="AKS41355.1"/>
    <property type="molecule type" value="Genomic_DNA"/>
</dbReference>
<dbReference type="PROSITE" id="PS51635">
    <property type="entry name" value="PNPLA"/>
    <property type="match status" value="1"/>
</dbReference>